<reference evidence="1 2" key="1">
    <citation type="journal article" date="2015" name="Parasit. Vectors">
        <title>Draft genome of the scabies mite.</title>
        <authorList>
            <person name="Rider S.D.Jr."/>
            <person name="Morgan M.S."/>
            <person name="Arlian L.G."/>
        </authorList>
    </citation>
    <scope>NUCLEOTIDE SEQUENCE [LARGE SCALE GENOMIC DNA]</scope>
    <source>
        <strain evidence="1">Arlian Lab</strain>
    </source>
</reference>
<organism evidence="1 2">
    <name type="scientific">Sarcoptes scabiei</name>
    <name type="common">Itch mite</name>
    <name type="synonym">Acarus scabiei</name>
    <dbReference type="NCBI Taxonomy" id="52283"/>
    <lineage>
        <taxon>Eukaryota</taxon>
        <taxon>Metazoa</taxon>
        <taxon>Ecdysozoa</taxon>
        <taxon>Arthropoda</taxon>
        <taxon>Chelicerata</taxon>
        <taxon>Arachnida</taxon>
        <taxon>Acari</taxon>
        <taxon>Acariformes</taxon>
        <taxon>Sarcoptiformes</taxon>
        <taxon>Astigmata</taxon>
        <taxon>Psoroptidia</taxon>
        <taxon>Sarcoptoidea</taxon>
        <taxon>Sarcoptidae</taxon>
        <taxon>Sarcoptinae</taxon>
        <taxon>Sarcoptes</taxon>
    </lineage>
</organism>
<dbReference type="EMBL" id="JXLN01001106">
    <property type="protein sequence ID" value="KPM02187.1"/>
    <property type="molecule type" value="Genomic_DNA"/>
</dbReference>
<sequence>MTMDGDHQSRMRKFLLQILFNFTLLIVLIENNRLIVDGADSSSSAGVNGQKFVPNGRYGRRSDLPAKSFLRMFTTNSGDNFVRSQAPQQSTMSSLTSDETAEAKIRPFMLPPMTSNDYSPKFLNQQDSQSQPIGNQAMNEGINQNEMISSAVKPASFRCTFLEDRALILECYQRRVI</sequence>
<evidence type="ECO:0000313" key="1">
    <source>
        <dbReference type="EMBL" id="KPM02187.1"/>
    </source>
</evidence>
<name>A0A131ZTT3_SARSC</name>
<protein>
    <submittedName>
        <fullName evidence="1">Uncharacterized protein</fullName>
    </submittedName>
</protein>
<gene>
    <name evidence="1" type="ORF">QR98_0005950</name>
</gene>
<comment type="caution">
    <text evidence="1">The sequence shown here is derived from an EMBL/GenBank/DDBJ whole genome shotgun (WGS) entry which is preliminary data.</text>
</comment>
<accession>A0A131ZTT3</accession>
<proteinExistence type="predicted"/>
<dbReference type="VEuPathDB" id="VectorBase:SSCA000508"/>
<evidence type="ECO:0000313" key="2">
    <source>
        <dbReference type="Proteomes" id="UP000616769"/>
    </source>
</evidence>
<dbReference type="AlphaFoldDB" id="A0A131ZTT3"/>
<dbReference type="Proteomes" id="UP000616769">
    <property type="component" value="Unassembled WGS sequence"/>
</dbReference>